<evidence type="ECO:0000313" key="1">
    <source>
        <dbReference type="EMBL" id="CAD1469961.1"/>
    </source>
</evidence>
<comment type="caution">
    <text evidence="1">The sequence shown here is derived from an EMBL/GenBank/DDBJ whole genome shotgun (WGS) entry which is preliminary data.</text>
</comment>
<name>A0A6V7GXB2_9HYME</name>
<sequence>MLRQTTFSRVHHCDKFLAKRTALVGIIRNNRRELSKLVKTKDKIINVNNESECLRQLRIIINTKFSVDVTDQNTASNSNPIDGLCKFFSISLIWP</sequence>
<gene>
    <name evidence="1" type="ORF">MHI_LOCUS170503</name>
</gene>
<dbReference type="AlphaFoldDB" id="A0A6V7GXB2"/>
<reference evidence="1" key="1">
    <citation type="submission" date="2020-07" db="EMBL/GenBank/DDBJ databases">
        <authorList>
            <person name="Nazaruddin N."/>
        </authorList>
    </citation>
    <scope>NUCLEOTIDE SEQUENCE</scope>
</reference>
<proteinExistence type="predicted"/>
<dbReference type="Proteomes" id="UP000752696">
    <property type="component" value="Unassembled WGS sequence"/>
</dbReference>
<dbReference type="EMBL" id="CAJDYZ010003235">
    <property type="protein sequence ID" value="CAD1469961.1"/>
    <property type="molecule type" value="Genomic_DNA"/>
</dbReference>
<organism evidence="1 2">
    <name type="scientific">Heterotrigona itama</name>
    <dbReference type="NCBI Taxonomy" id="395501"/>
    <lineage>
        <taxon>Eukaryota</taxon>
        <taxon>Metazoa</taxon>
        <taxon>Ecdysozoa</taxon>
        <taxon>Arthropoda</taxon>
        <taxon>Hexapoda</taxon>
        <taxon>Insecta</taxon>
        <taxon>Pterygota</taxon>
        <taxon>Neoptera</taxon>
        <taxon>Endopterygota</taxon>
        <taxon>Hymenoptera</taxon>
        <taxon>Apocrita</taxon>
        <taxon>Aculeata</taxon>
        <taxon>Apoidea</taxon>
        <taxon>Anthophila</taxon>
        <taxon>Apidae</taxon>
        <taxon>Heterotrigona</taxon>
    </lineage>
</organism>
<keyword evidence="2" id="KW-1185">Reference proteome</keyword>
<feature type="non-terminal residue" evidence="1">
    <location>
        <position position="1"/>
    </location>
</feature>
<evidence type="ECO:0000313" key="2">
    <source>
        <dbReference type="Proteomes" id="UP000752696"/>
    </source>
</evidence>
<protein>
    <submittedName>
        <fullName evidence="1">Uncharacterized protein</fullName>
    </submittedName>
</protein>
<accession>A0A6V7GXB2</accession>